<reference evidence="1" key="2">
    <citation type="submission" date="2023-05" db="EMBL/GenBank/DDBJ databases">
        <authorList>
            <consortium name="Lawrence Berkeley National Laboratory"/>
            <person name="Steindorff A."/>
            <person name="Hensen N."/>
            <person name="Bonometti L."/>
            <person name="Westerberg I."/>
            <person name="Brannstrom I.O."/>
            <person name="Guillou S."/>
            <person name="Cros-Aarteil S."/>
            <person name="Calhoun S."/>
            <person name="Haridas S."/>
            <person name="Kuo A."/>
            <person name="Mondo S."/>
            <person name="Pangilinan J."/>
            <person name="Riley R."/>
            <person name="Labutti K."/>
            <person name="Andreopoulos B."/>
            <person name="Lipzen A."/>
            <person name="Chen C."/>
            <person name="Yanf M."/>
            <person name="Daum C."/>
            <person name="Ng V."/>
            <person name="Clum A."/>
            <person name="Ohm R."/>
            <person name="Martin F."/>
            <person name="Silar P."/>
            <person name="Natvig D."/>
            <person name="Lalanne C."/>
            <person name="Gautier V."/>
            <person name="Ament-Velasquez S.L."/>
            <person name="Kruys A."/>
            <person name="Hutchinson M.I."/>
            <person name="Powell A.J."/>
            <person name="Barry K."/>
            <person name="Miller A.N."/>
            <person name="Grigoriev I.V."/>
            <person name="Debuchy R."/>
            <person name="Gladieux P."/>
            <person name="Thoren M.H."/>
            <person name="Johannesson H."/>
        </authorList>
    </citation>
    <scope>NUCLEOTIDE SEQUENCE</scope>
    <source>
        <strain evidence="1">CBS 508.74</strain>
    </source>
</reference>
<dbReference type="RefSeq" id="XP_064670213.1">
    <property type="nucleotide sequence ID" value="XM_064815089.1"/>
</dbReference>
<dbReference type="GeneID" id="89939214"/>
<reference evidence="1" key="1">
    <citation type="journal article" date="2023" name="Mol. Phylogenet. Evol.">
        <title>Genome-scale phylogeny and comparative genomics of the fungal order Sordariales.</title>
        <authorList>
            <person name="Hensen N."/>
            <person name="Bonometti L."/>
            <person name="Westerberg I."/>
            <person name="Brannstrom I.O."/>
            <person name="Guillou S."/>
            <person name="Cros-Aarteil S."/>
            <person name="Calhoun S."/>
            <person name="Haridas S."/>
            <person name="Kuo A."/>
            <person name="Mondo S."/>
            <person name="Pangilinan J."/>
            <person name="Riley R."/>
            <person name="LaButti K."/>
            <person name="Andreopoulos B."/>
            <person name="Lipzen A."/>
            <person name="Chen C."/>
            <person name="Yan M."/>
            <person name="Daum C."/>
            <person name="Ng V."/>
            <person name="Clum A."/>
            <person name="Steindorff A."/>
            <person name="Ohm R.A."/>
            <person name="Martin F."/>
            <person name="Silar P."/>
            <person name="Natvig D.O."/>
            <person name="Lalanne C."/>
            <person name="Gautier V."/>
            <person name="Ament-Velasquez S.L."/>
            <person name="Kruys A."/>
            <person name="Hutchinson M.I."/>
            <person name="Powell A.J."/>
            <person name="Barry K."/>
            <person name="Miller A.N."/>
            <person name="Grigoriev I.V."/>
            <person name="Debuchy R."/>
            <person name="Gladieux P."/>
            <person name="Hiltunen Thoren M."/>
            <person name="Johannesson H."/>
        </authorList>
    </citation>
    <scope>NUCLEOTIDE SEQUENCE</scope>
    <source>
        <strain evidence="1">CBS 508.74</strain>
    </source>
</reference>
<accession>A0AAN6YSX6</accession>
<evidence type="ECO:0000313" key="2">
    <source>
        <dbReference type="Proteomes" id="UP001302812"/>
    </source>
</evidence>
<sequence length="128" mass="14313">MPSWLLQAQAHHRRFHGNSKLHSPHRNSAISNPIQIQRFFCQAAPVKPVGRSSSVISGNLGFLKPLDKYRGASPQFCNPIQPFQDSTFAKSRSQISDLGIHSPNHTRCTDWRFILPCPSALEPPCCLP</sequence>
<organism evidence="1 2">
    <name type="scientific">Canariomyces notabilis</name>
    <dbReference type="NCBI Taxonomy" id="2074819"/>
    <lineage>
        <taxon>Eukaryota</taxon>
        <taxon>Fungi</taxon>
        <taxon>Dikarya</taxon>
        <taxon>Ascomycota</taxon>
        <taxon>Pezizomycotina</taxon>
        <taxon>Sordariomycetes</taxon>
        <taxon>Sordariomycetidae</taxon>
        <taxon>Sordariales</taxon>
        <taxon>Chaetomiaceae</taxon>
        <taxon>Canariomyces</taxon>
    </lineage>
</organism>
<dbReference type="AlphaFoldDB" id="A0AAN6YSX6"/>
<dbReference type="Proteomes" id="UP001302812">
    <property type="component" value="Unassembled WGS sequence"/>
</dbReference>
<proteinExistence type="predicted"/>
<name>A0AAN6YSX6_9PEZI</name>
<gene>
    <name evidence="1" type="ORF">N656DRAFT_778862</name>
</gene>
<protein>
    <submittedName>
        <fullName evidence="1">Uncharacterized protein</fullName>
    </submittedName>
</protein>
<keyword evidence="2" id="KW-1185">Reference proteome</keyword>
<comment type="caution">
    <text evidence="1">The sequence shown here is derived from an EMBL/GenBank/DDBJ whole genome shotgun (WGS) entry which is preliminary data.</text>
</comment>
<evidence type="ECO:0000313" key="1">
    <source>
        <dbReference type="EMBL" id="KAK4112643.1"/>
    </source>
</evidence>
<dbReference type="EMBL" id="MU853341">
    <property type="protein sequence ID" value="KAK4112643.1"/>
    <property type="molecule type" value="Genomic_DNA"/>
</dbReference>